<feature type="domain" description="Myb-like" evidence="2">
    <location>
        <begin position="137"/>
        <end position="187"/>
    </location>
</feature>
<dbReference type="Gene3D" id="1.10.10.60">
    <property type="entry name" value="Homeodomain-like"/>
    <property type="match status" value="2"/>
</dbReference>
<evidence type="ECO:0000259" key="2">
    <source>
        <dbReference type="PROSITE" id="PS50090"/>
    </source>
</evidence>
<dbReference type="SUPFAM" id="SSF46689">
    <property type="entry name" value="Homeodomain-like"/>
    <property type="match status" value="1"/>
</dbReference>
<protein>
    <recommendedName>
        <fullName evidence="6">Myb-like DNA-binding domain containing protein</fullName>
    </recommendedName>
</protein>
<feature type="domain" description="Myb-like" evidence="2">
    <location>
        <begin position="85"/>
        <end position="136"/>
    </location>
</feature>
<evidence type="ECO:0008006" key="6">
    <source>
        <dbReference type="Google" id="ProtNLM"/>
    </source>
</evidence>
<dbReference type="InterPro" id="IPR017930">
    <property type="entry name" value="Myb_dom"/>
</dbReference>
<dbReference type="InterPro" id="IPR001005">
    <property type="entry name" value="SANT/Myb"/>
</dbReference>
<gene>
    <name evidence="4" type="ORF">M9Y10_009048</name>
</gene>
<dbReference type="InterPro" id="IPR050560">
    <property type="entry name" value="MYB_TF"/>
</dbReference>
<evidence type="ECO:0000259" key="3">
    <source>
        <dbReference type="PROSITE" id="PS51294"/>
    </source>
</evidence>
<evidence type="ECO:0000313" key="5">
    <source>
        <dbReference type="Proteomes" id="UP001470230"/>
    </source>
</evidence>
<dbReference type="CDD" id="cd00167">
    <property type="entry name" value="SANT"/>
    <property type="match status" value="2"/>
</dbReference>
<dbReference type="Proteomes" id="UP001470230">
    <property type="component" value="Unassembled WGS sequence"/>
</dbReference>
<name>A0ABR2J2C8_9EUKA</name>
<evidence type="ECO:0000256" key="1">
    <source>
        <dbReference type="SAM" id="MobiDB-lite"/>
    </source>
</evidence>
<feature type="region of interest" description="Disordered" evidence="1">
    <location>
        <begin position="245"/>
        <end position="266"/>
    </location>
</feature>
<evidence type="ECO:0000313" key="4">
    <source>
        <dbReference type="EMBL" id="KAK8871135.1"/>
    </source>
</evidence>
<feature type="domain" description="HTH myb-type" evidence="3">
    <location>
        <begin position="85"/>
        <end position="140"/>
    </location>
</feature>
<feature type="region of interest" description="Disordered" evidence="1">
    <location>
        <begin position="308"/>
        <end position="336"/>
    </location>
</feature>
<dbReference type="PANTHER" id="PTHR45614:SF253">
    <property type="entry name" value="CHROMOSOME UNDETERMINED SCAFFOLD_38, WHOLE GENOME SHOTGUN SEQUENCE"/>
    <property type="match status" value="1"/>
</dbReference>
<accession>A0ABR2J2C8</accession>
<dbReference type="InterPro" id="IPR009057">
    <property type="entry name" value="Homeodomain-like_sf"/>
</dbReference>
<reference evidence="4 5" key="1">
    <citation type="submission" date="2024-04" db="EMBL/GenBank/DDBJ databases">
        <title>Tritrichomonas musculus Genome.</title>
        <authorList>
            <person name="Alves-Ferreira E."/>
            <person name="Grigg M."/>
            <person name="Lorenzi H."/>
            <person name="Galac M."/>
        </authorList>
    </citation>
    <scope>NUCLEOTIDE SEQUENCE [LARGE SCALE GENOMIC DNA]</scope>
    <source>
        <strain evidence="4 5">EAF2021</strain>
    </source>
</reference>
<feature type="compositionally biased region" description="Low complexity" evidence="1">
    <location>
        <begin position="254"/>
        <end position="266"/>
    </location>
</feature>
<feature type="region of interest" description="Disordered" evidence="1">
    <location>
        <begin position="197"/>
        <end position="229"/>
    </location>
</feature>
<feature type="compositionally biased region" description="Polar residues" evidence="1">
    <location>
        <begin position="312"/>
        <end position="323"/>
    </location>
</feature>
<dbReference type="EMBL" id="JAPFFF010000014">
    <property type="protein sequence ID" value="KAK8871135.1"/>
    <property type="molecule type" value="Genomic_DNA"/>
</dbReference>
<feature type="domain" description="HTH myb-type" evidence="3">
    <location>
        <begin position="143"/>
        <end position="191"/>
    </location>
</feature>
<dbReference type="SMART" id="SM00717">
    <property type="entry name" value="SANT"/>
    <property type="match status" value="2"/>
</dbReference>
<organism evidence="4 5">
    <name type="scientific">Tritrichomonas musculus</name>
    <dbReference type="NCBI Taxonomy" id="1915356"/>
    <lineage>
        <taxon>Eukaryota</taxon>
        <taxon>Metamonada</taxon>
        <taxon>Parabasalia</taxon>
        <taxon>Tritrichomonadida</taxon>
        <taxon>Tritrichomonadidae</taxon>
        <taxon>Tritrichomonas</taxon>
    </lineage>
</organism>
<comment type="caution">
    <text evidence="4">The sequence shown here is derived from an EMBL/GenBank/DDBJ whole genome shotgun (WGS) entry which is preliminary data.</text>
</comment>
<dbReference type="Pfam" id="PF13921">
    <property type="entry name" value="Myb_DNA-bind_6"/>
    <property type="match status" value="1"/>
</dbReference>
<proteinExistence type="predicted"/>
<sequence>MQDNPIPFQINDSSINFSSFTQPTQNNPSQQHLHASEVSSSLTSSDPTTNALNLNAALAATVAAVAAVGSGGNLGSTFNTTPAPAKKITRRKFTPEEDEILKNLVATFGPTDWQTISQHLVGRNPRQCRERWKHYISPEVVTGNWTDEENQLLLLKYKDHGPQWAIIAKSFPGRTDIGVKNHYISLTARRNREMVVLQDQQHQQIQQRPQQASHQQIQSDQIHQQQGIHQDQNIEQNLQMQSQLGLNSNDPQADSMSSNSNDSNISINDQDFMRVVQDQFNQMNLAPEQVQQVFQQALQQQEQQSQVIHDGSQLTQQEQQKINSEGDIVSIPNSSG</sequence>
<dbReference type="PROSITE" id="PS50090">
    <property type="entry name" value="MYB_LIKE"/>
    <property type="match status" value="2"/>
</dbReference>
<keyword evidence="5" id="KW-1185">Reference proteome</keyword>
<dbReference type="PANTHER" id="PTHR45614">
    <property type="entry name" value="MYB PROTEIN-RELATED"/>
    <property type="match status" value="1"/>
</dbReference>
<dbReference type="PROSITE" id="PS51294">
    <property type="entry name" value="HTH_MYB"/>
    <property type="match status" value="2"/>
</dbReference>
<feature type="compositionally biased region" description="Low complexity" evidence="1">
    <location>
        <begin position="198"/>
        <end position="229"/>
    </location>
</feature>